<dbReference type="InterPro" id="IPR012171">
    <property type="entry name" value="Fatty_acid_desaturase"/>
</dbReference>
<dbReference type="EMBL" id="QXGF01002845">
    <property type="protein sequence ID" value="KAE8923210.1"/>
    <property type="molecule type" value="Genomic_DNA"/>
</dbReference>
<dbReference type="EMBL" id="QXFX01003122">
    <property type="protein sequence ID" value="KAE9071073.1"/>
    <property type="molecule type" value="Genomic_DNA"/>
</dbReference>
<evidence type="ECO:0008006" key="5">
    <source>
        <dbReference type="Google" id="ProtNLM"/>
    </source>
</evidence>
<evidence type="ECO:0000313" key="3">
    <source>
        <dbReference type="Proteomes" id="UP000429523"/>
    </source>
</evidence>
<dbReference type="PANTHER" id="PTHR32100">
    <property type="entry name" value="OMEGA-6 FATTY ACID DESATURASE, CHLOROPLASTIC"/>
    <property type="match status" value="1"/>
</dbReference>
<accession>A0A6A3DXF5</accession>
<reference evidence="1 3" key="1">
    <citation type="submission" date="2018-08" db="EMBL/GenBank/DDBJ databases">
        <title>Genomic investigation of the strawberry pathogen Phytophthora fragariae indicates pathogenicity is determined by transcriptional variation in three key races.</title>
        <authorList>
            <person name="Adams T.M."/>
            <person name="Armitage A.D."/>
            <person name="Sobczyk M.K."/>
            <person name="Bates H.J."/>
            <person name="Dunwell J.M."/>
            <person name="Nellist C.F."/>
            <person name="Harrison R.J."/>
        </authorList>
    </citation>
    <scope>NUCLEOTIDE SEQUENCE [LARGE SCALE GENOMIC DNA]</scope>
    <source>
        <strain evidence="1 3">NOV-9</strain>
        <strain evidence="2 4">ONT-3</strain>
    </source>
</reference>
<dbReference type="Proteomes" id="UP000488956">
    <property type="component" value="Unassembled WGS sequence"/>
</dbReference>
<gene>
    <name evidence="1" type="ORF">PF009_g26538</name>
    <name evidence="2" type="ORF">PF010_g26022</name>
</gene>
<organism evidence="1 3">
    <name type="scientific">Phytophthora fragariae</name>
    <dbReference type="NCBI Taxonomy" id="53985"/>
    <lineage>
        <taxon>Eukaryota</taxon>
        <taxon>Sar</taxon>
        <taxon>Stramenopiles</taxon>
        <taxon>Oomycota</taxon>
        <taxon>Peronosporomycetes</taxon>
        <taxon>Peronosporales</taxon>
        <taxon>Peronosporaceae</taxon>
        <taxon>Phytophthora</taxon>
    </lineage>
</organism>
<sequence length="248" mass="27332">MPWPMAILNPEADSAATLTTGSEAKQRQLAEAGYKHAAIPKHFFERSFVTSTNCMIKNVLTCAALFYAASLIDRTGAAAEVVNNLIGLVLHSALLVPYHSWRLSYRKHHSNTGSCENDEVFVPVTRSVLPSSWNETREDSPLYQLYRIAFMLAVGWMPGYLFFNATGPTKYWGKSRSHFNPNSASTPSRRLRSATAMIVLSDIFLVRLESSSSNSKTSCTSPGRLTIQTSLGVRAFVCGNCSASDTYM</sequence>
<dbReference type="GO" id="GO:0016491">
    <property type="term" value="F:oxidoreductase activity"/>
    <property type="evidence" value="ECO:0007669"/>
    <property type="project" value="InterPro"/>
</dbReference>
<evidence type="ECO:0000313" key="2">
    <source>
        <dbReference type="EMBL" id="KAE9071073.1"/>
    </source>
</evidence>
<protein>
    <recommendedName>
        <fullName evidence="5">Fatty acid desaturase domain-containing protein</fullName>
    </recommendedName>
</protein>
<evidence type="ECO:0000313" key="4">
    <source>
        <dbReference type="Proteomes" id="UP000488956"/>
    </source>
</evidence>
<comment type="caution">
    <text evidence="1">The sequence shown here is derived from an EMBL/GenBank/DDBJ whole genome shotgun (WGS) entry which is preliminary data.</text>
</comment>
<name>A0A6A3DXF5_9STRA</name>
<dbReference type="Proteomes" id="UP000429523">
    <property type="component" value="Unassembled WGS sequence"/>
</dbReference>
<dbReference type="AlphaFoldDB" id="A0A6A3DXF5"/>
<evidence type="ECO:0000313" key="1">
    <source>
        <dbReference type="EMBL" id="KAE8923210.1"/>
    </source>
</evidence>
<proteinExistence type="predicted"/>